<name>A0A919MKD1_9ACTN</name>
<dbReference type="RefSeq" id="WP_203817590.1">
    <property type="nucleotide sequence ID" value="NZ_BAAABP010000032.1"/>
</dbReference>
<reference evidence="1" key="1">
    <citation type="submission" date="2021-01" db="EMBL/GenBank/DDBJ databases">
        <title>Whole genome shotgun sequence of Actinoplanes ferrugineus NBRC 15555.</title>
        <authorList>
            <person name="Komaki H."/>
            <person name="Tamura T."/>
        </authorList>
    </citation>
    <scope>NUCLEOTIDE SEQUENCE</scope>
    <source>
        <strain evidence="1">NBRC 15555</strain>
    </source>
</reference>
<organism evidence="1 2">
    <name type="scientific">Paractinoplanes ferrugineus</name>
    <dbReference type="NCBI Taxonomy" id="113564"/>
    <lineage>
        <taxon>Bacteria</taxon>
        <taxon>Bacillati</taxon>
        <taxon>Actinomycetota</taxon>
        <taxon>Actinomycetes</taxon>
        <taxon>Micromonosporales</taxon>
        <taxon>Micromonosporaceae</taxon>
        <taxon>Paractinoplanes</taxon>
    </lineage>
</organism>
<dbReference type="AlphaFoldDB" id="A0A919MKD1"/>
<comment type="caution">
    <text evidence="1">The sequence shown here is derived from an EMBL/GenBank/DDBJ whole genome shotgun (WGS) entry which is preliminary data.</text>
</comment>
<accession>A0A919MKD1</accession>
<keyword evidence="2" id="KW-1185">Reference proteome</keyword>
<evidence type="ECO:0000313" key="2">
    <source>
        <dbReference type="Proteomes" id="UP000598174"/>
    </source>
</evidence>
<evidence type="ECO:0000313" key="1">
    <source>
        <dbReference type="EMBL" id="GIE11057.1"/>
    </source>
</evidence>
<gene>
    <name evidence="1" type="ORF">Afe05nite_28970</name>
</gene>
<sequence length="63" mass="6932">MATCNLCPPDNREVADDEMADHLRTVHPEVEPDGTGRTDDSTIVRDASLEPTAGQQWRPPTES</sequence>
<dbReference type="Proteomes" id="UP000598174">
    <property type="component" value="Unassembled WGS sequence"/>
</dbReference>
<dbReference type="EMBL" id="BOMM01000022">
    <property type="protein sequence ID" value="GIE11057.1"/>
    <property type="molecule type" value="Genomic_DNA"/>
</dbReference>
<proteinExistence type="predicted"/>
<protein>
    <submittedName>
        <fullName evidence="1">Uncharacterized protein</fullName>
    </submittedName>
</protein>